<dbReference type="EMBL" id="CP142149">
    <property type="protein sequence ID" value="WSE32613.1"/>
    <property type="molecule type" value="Genomic_DNA"/>
</dbReference>
<keyword evidence="2" id="KW-1185">Reference proteome</keyword>
<dbReference type="RefSeq" id="WP_326835420.1">
    <property type="nucleotide sequence ID" value="NZ_CP142149.1"/>
</dbReference>
<evidence type="ECO:0000313" key="2">
    <source>
        <dbReference type="Proteomes" id="UP001330812"/>
    </source>
</evidence>
<proteinExistence type="predicted"/>
<evidence type="ECO:0000313" key="1">
    <source>
        <dbReference type="EMBL" id="WSE32613.1"/>
    </source>
</evidence>
<organism evidence="1 2">
    <name type="scientific">Amycolatopsis rhabdoformis</name>
    <dbReference type="NCBI Taxonomy" id="1448059"/>
    <lineage>
        <taxon>Bacteria</taxon>
        <taxon>Bacillati</taxon>
        <taxon>Actinomycetota</taxon>
        <taxon>Actinomycetes</taxon>
        <taxon>Pseudonocardiales</taxon>
        <taxon>Pseudonocardiaceae</taxon>
        <taxon>Amycolatopsis</taxon>
    </lineage>
</organism>
<name>A0ABZ1IG06_9PSEU</name>
<gene>
    <name evidence="1" type="ORF">VSH64_10895</name>
</gene>
<accession>A0ABZ1IG06</accession>
<sequence>MPVETALIALGTVAVRTAAKLWLGDHEIAAEVGGAGRRTSWRCCAPPSGSTA</sequence>
<reference evidence="1 2" key="1">
    <citation type="journal article" date="2015" name="Int. J. Syst. Evol. Microbiol.">
        <title>Amycolatopsis rhabdoformis sp. nov., an actinomycete isolated from a tropical forest soil.</title>
        <authorList>
            <person name="Souza W.R."/>
            <person name="Silva R.E."/>
            <person name="Goodfellow M."/>
            <person name="Busarakam K."/>
            <person name="Figueiro F.S."/>
            <person name="Ferreira D."/>
            <person name="Rodrigues-Filho E."/>
            <person name="Moraes L.A.B."/>
            <person name="Zucchi T.D."/>
        </authorList>
    </citation>
    <scope>NUCLEOTIDE SEQUENCE [LARGE SCALE GENOMIC DNA]</scope>
    <source>
        <strain evidence="1 2">NCIMB 14900</strain>
    </source>
</reference>
<dbReference type="Proteomes" id="UP001330812">
    <property type="component" value="Chromosome"/>
</dbReference>
<protein>
    <submittedName>
        <fullName evidence="1">Uncharacterized protein</fullName>
    </submittedName>
</protein>